<keyword evidence="2" id="KW-1185">Reference proteome</keyword>
<accession>A0ACC8EK87</accession>
<reference evidence="1 2" key="1">
    <citation type="journal article" date="2016" name="Nat. Commun.">
        <title>Ectomycorrhizal ecology is imprinted in the genome of the dominant symbiotic fungus Cenococcum geophilum.</title>
        <authorList>
            <consortium name="DOE Joint Genome Institute"/>
            <person name="Peter M."/>
            <person name="Kohler A."/>
            <person name="Ohm R.A."/>
            <person name="Kuo A."/>
            <person name="Krutzmann J."/>
            <person name="Morin E."/>
            <person name="Arend M."/>
            <person name="Barry K.W."/>
            <person name="Binder M."/>
            <person name="Choi C."/>
            <person name="Clum A."/>
            <person name="Copeland A."/>
            <person name="Grisel N."/>
            <person name="Haridas S."/>
            <person name="Kipfer T."/>
            <person name="LaButti K."/>
            <person name="Lindquist E."/>
            <person name="Lipzen A."/>
            <person name="Maire R."/>
            <person name="Meier B."/>
            <person name="Mihaltcheva S."/>
            <person name="Molinier V."/>
            <person name="Murat C."/>
            <person name="Poggeler S."/>
            <person name="Quandt C.A."/>
            <person name="Sperisen C."/>
            <person name="Tritt A."/>
            <person name="Tisserant E."/>
            <person name="Crous P.W."/>
            <person name="Henrissat B."/>
            <person name="Nehls U."/>
            <person name="Egli S."/>
            <person name="Spatafora J.W."/>
            <person name="Grigoriev I.V."/>
            <person name="Martin F.M."/>
        </authorList>
    </citation>
    <scope>NUCLEOTIDE SEQUENCE [LARGE SCALE GENOMIC DNA]</scope>
    <source>
        <strain evidence="1 2">1.58</strain>
    </source>
</reference>
<dbReference type="Proteomes" id="UP000250078">
    <property type="component" value="Unassembled WGS sequence"/>
</dbReference>
<gene>
    <name evidence="1" type="ORF">K441DRAFT_701793</name>
</gene>
<sequence>MNAFRKPSLTPKALCDQRAFYSTSPGLFRNQASHAFDLGAQSDSSPNLSQLSRTHRRNKSRGCVQDPNGYKSPNRDIKLVNGYGPGPGRPPTDWKPQRSRQLVRLVLDSDIPLVDIPAALKDGDFHPCKTSCRSQFIKLTGVSPDKWRLHDPKKKEVRKAQMIEAMNVALSEEALAEASLPSEPFPVALVPQQDTHSQYPVDSSNLTLPSSDLSSTTLTPSVSSFHQLETTSTNSATRFNSPGDWTNDFGQNIPAVPNSSSIISNVKPNNPATFEKQHMRKVSAPGDLEGAMSKHTRWSSKIVQDRLYEFIKKRLSISRSSIASAVSLSGSIRSRWSNHRTSSQRLADRQSTETSTVMHEINDTPMNASFGFNITDAFEHFSGENYDYVTDLLESFHQCGASVDDRNSRGETALHIAAGHGNISACEFLLRKGANVYATTSTGESISAYTKLKSRRVKDPGRYAKIKICRNMIKEHEMGKPLKIRSPPQKKKNAVAVTPTAQETCHESPTWIDDQLTSSPISSISMIFMNGPLSGGMDPPQVPWDTMSGRIAPPGIAPLVNMGNCISPNFRDSIPPQGAPTPNSFSYPPGPGPLSQQSTMTINPPTINTPFGPVQWEYGSSGVNFAPDGSEIIYTVNQTPPTWVSSETSQYALDPDYQAGFGLAGQHTAPRPFGNILQGNTEQYDTVLANTPSNSRFSGLPALATGTQGDWYSMELSPRQLLPGSDVNYPPTSAHGRPVSPLYEEVPSTFEGSNVLFGDGVTFGDLNMNAYPW</sequence>
<dbReference type="EMBL" id="KV748292">
    <property type="protein sequence ID" value="OCK86677.1"/>
    <property type="molecule type" value="Genomic_DNA"/>
</dbReference>
<organism evidence="1 2">
    <name type="scientific">Cenococcum geophilum 1.58</name>
    <dbReference type="NCBI Taxonomy" id="794803"/>
    <lineage>
        <taxon>Eukaryota</taxon>
        <taxon>Fungi</taxon>
        <taxon>Dikarya</taxon>
        <taxon>Ascomycota</taxon>
        <taxon>Pezizomycotina</taxon>
        <taxon>Dothideomycetes</taxon>
        <taxon>Pleosporomycetidae</taxon>
        <taxon>Gloniales</taxon>
        <taxon>Gloniaceae</taxon>
        <taxon>Cenococcum</taxon>
    </lineage>
</organism>
<name>A0ACC8EK87_9PEZI</name>
<evidence type="ECO:0000313" key="1">
    <source>
        <dbReference type="EMBL" id="OCK86677.1"/>
    </source>
</evidence>
<protein>
    <submittedName>
        <fullName evidence="1">Uncharacterized protein</fullName>
    </submittedName>
</protein>
<proteinExistence type="predicted"/>
<evidence type="ECO:0000313" key="2">
    <source>
        <dbReference type="Proteomes" id="UP000250078"/>
    </source>
</evidence>